<protein>
    <submittedName>
        <fullName evidence="1">Uncharacterized protein</fullName>
    </submittedName>
</protein>
<sequence>MQRLQLFFLTRRSVTIALFHCGEVPLDQRRESLGYKQIK</sequence>
<dbReference type="AlphaFoldDB" id="A0A1P8V0G1"/>
<reference evidence="1 2" key="1">
    <citation type="submission" date="2016-04" db="EMBL/GenBank/DDBJ databases">
        <title>Deep-sea bacteria in the southern Pacific.</title>
        <authorList>
            <person name="Tang K."/>
        </authorList>
    </citation>
    <scope>NUCLEOTIDE SEQUENCE [LARGE SCALE GENOMIC DNA]</scope>
    <source>
        <strain evidence="1 2">JLT2014</strain>
    </source>
</reference>
<accession>A0A1P8V0G1</accession>
<keyword evidence="2" id="KW-1185">Reference proteome</keyword>
<evidence type="ECO:0000313" key="1">
    <source>
        <dbReference type="EMBL" id="APZ55140.1"/>
    </source>
</evidence>
<dbReference type="EMBL" id="CP015093">
    <property type="protein sequence ID" value="APZ55140.1"/>
    <property type="molecule type" value="Genomic_DNA"/>
</dbReference>
<evidence type="ECO:0000313" key="2">
    <source>
        <dbReference type="Proteomes" id="UP000187059"/>
    </source>
</evidence>
<gene>
    <name evidence="1" type="ORF">Ga0080574_TMP4806</name>
</gene>
<dbReference type="KEGG" id="paby:Ga0080574_TMP4806"/>
<organism evidence="1 2">
    <name type="scientific">Salipiger abyssi</name>
    <dbReference type="NCBI Taxonomy" id="1250539"/>
    <lineage>
        <taxon>Bacteria</taxon>
        <taxon>Pseudomonadati</taxon>
        <taxon>Pseudomonadota</taxon>
        <taxon>Alphaproteobacteria</taxon>
        <taxon>Rhodobacterales</taxon>
        <taxon>Roseobacteraceae</taxon>
        <taxon>Salipiger</taxon>
    </lineage>
</organism>
<proteinExistence type="predicted"/>
<name>A0A1P8V0G1_9RHOB</name>
<dbReference type="Proteomes" id="UP000187059">
    <property type="component" value="Chromosome"/>
</dbReference>